<evidence type="ECO:0000259" key="14">
    <source>
        <dbReference type="SMART" id="SM00478"/>
    </source>
</evidence>
<dbReference type="GO" id="GO:0046872">
    <property type="term" value="F:metal ion binding"/>
    <property type="evidence" value="ECO:0007669"/>
    <property type="project" value="UniProtKB-KW"/>
</dbReference>
<dbReference type="Pfam" id="PF00730">
    <property type="entry name" value="HhH-GPD"/>
    <property type="match status" value="1"/>
</dbReference>
<name>A0A1J5TQV0_9ZZZZ</name>
<dbReference type="SUPFAM" id="SSF55811">
    <property type="entry name" value="Nudix"/>
    <property type="match status" value="1"/>
</dbReference>
<evidence type="ECO:0000256" key="11">
    <source>
        <dbReference type="ARBA" id="ARBA00023014"/>
    </source>
</evidence>
<comment type="similarity">
    <text evidence="3">Belongs to the Nth/MutY family.</text>
</comment>
<dbReference type="GO" id="GO:0000701">
    <property type="term" value="F:purine-specific mismatch base pair DNA N-glycosylase activity"/>
    <property type="evidence" value="ECO:0007669"/>
    <property type="project" value="UniProtKB-EC"/>
</dbReference>
<dbReference type="PANTHER" id="PTHR42944:SF1">
    <property type="entry name" value="ADENINE DNA GLYCOSYLASE"/>
    <property type="match status" value="1"/>
</dbReference>
<dbReference type="FunFam" id="1.10.340.30:FF:000002">
    <property type="entry name" value="Adenine DNA glycosylase"/>
    <property type="match status" value="1"/>
</dbReference>
<keyword evidence="13 15" id="KW-0326">Glycosidase</keyword>
<dbReference type="NCBIfam" id="TIGR01084">
    <property type="entry name" value="mutY"/>
    <property type="match status" value="1"/>
</dbReference>
<dbReference type="Pfam" id="PF14815">
    <property type="entry name" value="NUDIX_4"/>
    <property type="match status" value="1"/>
</dbReference>
<keyword evidence="10" id="KW-0408">Iron</keyword>
<evidence type="ECO:0000256" key="4">
    <source>
        <dbReference type="ARBA" id="ARBA00012045"/>
    </source>
</evidence>
<dbReference type="SMART" id="SM00478">
    <property type="entry name" value="ENDO3c"/>
    <property type="match status" value="1"/>
</dbReference>
<keyword evidence="7" id="KW-0479">Metal-binding</keyword>
<keyword evidence="9 15" id="KW-0378">Hydrolase</keyword>
<comment type="cofactor">
    <cofactor evidence="2">
        <name>[4Fe-4S] cluster</name>
        <dbReference type="ChEBI" id="CHEBI:49883"/>
    </cofactor>
</comment>
<evidence type="ECO:0000256" key="7">
    <source>
        <dbReference type="ARBA" id="ARBA00022723"/>
    </source>
</evidence>
<keyword evidence="12" id="KW-0234">DNA repair</keyword>
<evidence type="ECO:0000256" key="2">
    <source>
        <dbReference type="ARBA" id="ARBA00001966"/>
    </source>
</evidence>
<proteinExistence type="inferred from homology"/>
<evidence type="ECO:0000256" key="3">
    <source>
        <dbReference type="ARBA" id="ARBA00008343"/>
    </source>
</evidence>
<dbReference type="Gene3D" id="1.10.1670.10">
    <property type="entry name" value="Helix-hairpin-Helix base-excision DNA repair enzymes (C-terminal)"/>
    <property type="match status" value="1"/>
</dbReference>
<evidence type="ECO:0000256" key="5">
    <source>
        <dbReference type="ARBA" id="ARBA00022023"/>
    </source>
</evidence>
<dbReference type="EC" id="3.2.2.31" evidence="4"/>
<dbReference type="InterPro" id="IPR029119">
    <property type="entry name" value="MutY_C"/>
</dbReference>
<evidence type="ECO:0000256" key="6">
    <source>
        <dbReference type="ARBA" id="ARBA00022485"/>
    </source>
</evidence>
<dbReference type="PANTHER" id="PTHR42944">
    <property type="entry name" value="ADENINE DNA GLYCOSYLASE"/>
    <property type="match status" value="1"/>
</dbReference>
<keyword evidence="6" id="KW-0004">4Fe-4S</keyword>
<gene>
    <name evidence="15" type="primary">mutY_1</name>
    <name evidence="15" type="ORF">GALL_35890</name>
</gene>
<comment type="catalytic activity">
    <reaction evidence="1">
        <text>Hydrolyzes free adenine bases from 7,8-dihydro-8-oxoguanine:adenine mismatched double-stranded DNA, leaving an apurinic site.</text>
        <dbReference type="EC" id="3.2.2.31"/>
    </reaction>
</comment>
<dbReference type="InterPro" id="IPR005760">
    <property type="entry name" value="A/G_AdeGlyc_MutY"/>
</dbReference>
<dbReference type="GO" id="GO:0032357">
    <property type="term" value="F:oxidized purine DNA binding"/>
    <property type="evidence" value="ECO:0007669"/>
    <property type="project" value="TreeGrafter"/>
</dbReference>
<dbReference type="InterPro" id="IPR004036">
    <property type="entry name" value="Endonuclease-III-like_CS2"/>
</dbReference>
<dbReference type="AlphaFoldDB" id="A0A1J5TQV0"/>
<sequence>MSSFAQQLIRWQKQHGRHDLPWQAQDAYRVWLSEIMLQQTQVATVIPYYQRFVASFPDISALAAATEDQVLAHWSGLGYYARGRNLHKAAQIILDKHHGEFPREFEQIIELPGIGRSTAAAVCALAFHERRAILDGNVKRVLARYCGIEGWAGEKKVEEKLWQQAEALLPPLPPGEGWGGGKSVEGRADIATYTQALMDMGATICTRSKPKCVLCPVQADCVALQSDRVAELPSPRPRKTVPERHAVFLLLMHGNDILLEKRPGSGIWGGLWCPPQFDDEAAARDWFLRNGMEASEGERLETFTHTFTHFRLNITPLKVQLAHKPLRAAQPGAMWLEVGEALGAAIPTPVRMMLTKTVRPELVEGWAKPAGL</sequence>
<evidence type="ECO:0000256" key="1">
    <source>
        <dbReference type="ARBA" id="ARBA00000843"/>
    </source>
</evidence>
<evidence type="ECO:0000256" key="13">
    <source>
        <dbReference type="ARBA" id="ARBA00023295"/>
    </source>
</evidence>
<protein>
    <recommendedName>
        <fullName evidence="5">Adenine DNA glycosylase</fullName>
        <ecNumber evidence="4">3.2.2.31</ecNumber>
    </recommendedName>
</protein>
<comment type="caution">
    <text evidence="15">The sequence shown here is derived from an EMBL/GenBank/DDBJ whole genome shotgun (WGS) entry which is preliminary data.</text>
</comment>
<evidence type="ECO:0000256" key="12">
    <source>
        <dbReference type="ARBA" id="ARBA00023204"/>
    </source>
</evidence>
<accession>A0A1J5TQV0</accession>
<dbReference type="InterPro" id="IPR003265">
    <property type="entry name" value="HhH-GPD_domain"/>
</dbReference>
<dbReference type="EMBL" id="MLJW01000008">
    <property type="protein sequence ID" value="OIR16084.1"/>
    <property type="molecule type" value="Genomic_DNA"/>
</dbReference>
<dbReference type="CDD" id="cd03431">
    <property type="entry name" value="NUDIX_DNA_Glycosylase_C-MutY"/>
    <property type="match status" value="1"/>
</dbReference>
<dbReference type="CDD" id="cd00056">
    <property type="entry name" value="ENDO3c"/>
    <property type="match status" value="1"/>
</dbReference>
<dbReference type="Gene3D" id="3.90.79.10">
    <property type="entry name" value="Nucleoside Triphosphate Pyrophosphohydrolase"/>
    <property type="match status" value="1"/>
</dbReference>
<evidence type="ECO:0000256" key="9">
    <source>
        <dbReference type="ARBA" id="ARBA00022801"/>
    </source>
</evidence>
<dbReference type="GO" id="GO:0035485">
    <property type="term" value="F:adenine/guanine mispair binding"/>
    <property type="evidence" value="ECO:0007669"/>
    <property type="project" value="TreeGrafter"/>
</dbReference>
<organism evidence="15">
    <name type="scientific">mine drainage metagenome</name>
    <dbReference type="NCBI Taxonomy" id="410659"/>
    <lineage>
        <taxon>unclassified sequences</taxon>
        <taxon>metagenomes</taxon>
        <taxon>ecological metagenomes</taxon>
    </lineage>
</organism>
<dbReference type="InterPro" id="IPR011257">
    <property type="entry name" value="DNA_glycosylase"/>
</dbReference>
<reference evidence="15" key="1">
    <citation type="submission" date="2016-10" db="EMBL/GenBank/DDBJ databases">
        <title>Sequence of Gallionella enrichment culture.</title>
        <authorList>
            <person name="Poehlein A."/>
            <person name="Muehling M."/>
            <person name="Daniel R."/>
        </authorList>
    </citation>
    <scope>NUCLEOTIDE SEQUENCE</scope>
</reference>
<dbReference type="GO" id="GO:0034039">
    <property type="term" value="F:8-oxo-7,8-dihydroguanine DNA N-glycosylase activity"/>
    <property type="evidence" value="ECO:0007669"/>
    <property type="project" value="TreeGrafter"/>
</dbReference>
<evidence type="ECO:0000313" key="15">
    <source>
        <dbReference type="EMBL" id="OIR16084.1"/>
    </source>
</evidence>
<dbReference type="InterPro" id="IPR023170">
    <property type="entry name" value="HhH_base_excis_C"/>
</dbReference>
<dbReference type="PROSITE" id="PS01155">
    <property type="entry name" value="ENDONUCLEASE_III_2"/>
    <property type="match status" value="1"/>
</dbReference>
<keyword evidence="8" id="KW-0227">DNA damage</keyword>
<keyword evidence="11" id="KW-0411">Iron-sulfur</keyword>
<dbReference type="Gene3D" id="1.10.340.30">
    <property type="entry name" value="Hypothetical protein, domain 2"/>
    <property type="match status" value="1"/>
</dbReference>
<dbReference type="PROSITE" id="PS00764">
    <property type="entry name" value="ENDONUCLEASE_III_1"/>
    <property type="match status" value="1"/>
</dbReference>
<evidence type="ECO:0000256" key="8">
    <source>
        <dbReference type="ARBA" id="ARBA00022763"/>
    </source>
</evidence>
<dbReference type="InterPro" id="IPR044298">
    <property type="entry name" value="MIG/MutY"/>
</dbReference>
<dbReference type="InterPro" id="IPR004035">
    <property type="entry name" value="Endouclease-III_FeS-bd_BS"/>
</dbReference>
<feature type="domain" description="HhH-GPD" evidence="14">
    <location>
        <begin position="36"/>
        <end position="203"/>
    </location>
</feature>
<dbReference type="GO" id="GO:0006298">
    <property type="term" value="P:mismatch repair"/>
    <property type="evidence" value="ECO:0007669"/>
    <property type="project" value="TreeGrafter"/>
</dbReference>
<dbReference type="SUPFAM" id="SSF48150">
    <property type="entry name" value="DNA-glycosylase"/>
    <property type="match status" value="1"/>
</dbReference>
<dbReference type="InterPro" id="IPR015797">
    <property type="entry name" value="NUDIX_hydrolase-like_dom_sf"/>
</dbReference>
<dbReference type="GO" id="GO:0006284">
    <property type="term" value="P:base-excision repair"/>
    <property type="evidence" value="ECO:0007669"/>
    <property type="project" value="InterPro"/>
</dbReference>
<dbReference type="GO" id="GO:0051539">
    <property type="term" value="F:4 iron, 4 sulfur cluster binding"/>
    <property type="evidence" value="ECO:0007669"/>
    <property type="project" value="UniProtKB-KW"/>
</dbReference>
<evidence type="ECO:0000256" key="10">
    <source>
        <dbReference type="ARBA" id="ARBA00023004"/>
    </source>
</evidence>